<gene>
    <name evidence="3" type="ORF">AAE3_LOCUS3961</name>
</gene>
<evidence type="ECO:0000256" key="1">
    <source>
        <dbReference type="SAM" id="MobiDB-lite"/>
    </source>
</evidence>
<evidence type="ECO:0000313" key="4">
    <source>
        <dbReference type="Proteomes" id="UP000467700"/>
    </source>
</evidence>
<sequence>MHKRFHVQRQHIIHSLDTLLYQLHTLSFFLSPSLWIYVCRIIAQFQCTRPRELDANRSLRFFYFTVIVLNVPSLWNHSTKGASEGRAIILDFIGMACQRAAHTPSKAQLFLLDISIVFLQLVLTTIAYETSVYYTSAQLEPQDFLWPDPPTPFSIPLFSLPTETPPESPMYLPSPSPQPKTVSSAHSLSYVLDLRLNAIIMRLRSPPPPPPPAPSSDSFLPLPNTTPWRLPGLRMLLRSGRQIRTTRGTPSTTPTDRQRVPGAMEAGPG</sequence>
<dbReference type="Proteomes" id="UP000467700">
    <property type="component" value="Unassembled WGS sequence"/>
</dbReference>
<proteinExistence type="predicted"/>
<organism evidence="3 4">
    <name type="scientific">Cyclocybe aegerita</name>
    <name type="common">Black poplar mushroom</name>
    <name type="synonym">Agrocybe aegerita</name>
    <dbReference type="NCBI Taxonomy" id="1973307"/>
    <lineage>
        <taxon>Eukaryota</taxon>
        <taxon>Fungi</taxon>
        <taxon>Dikarya</taxon>
        <taxon>Basidiomycota</taxon>
        <taxon>Agaricomycotina</taxon>
        <taxon>Agaricomycetes</taxon>
        <taxon>Agaricomycetidae</taxon>
        <taxon>Agaricales</taxon>
        <taxon>Agaricineae</taxon>
        <taxon>Bolbitiaceae</taxon>
        <taxon>Cyclocybe</taxon>
    </lineage>
</organism>
<dbReference type="InterPro" id="IPR038967">
    <property type="entry name" value="Dsc4-like"/>
</dbReference>
<dbReference type="EMBL" id="CACVBS010000034">
    <property type="protein sequence ID" value="CAA7261640.1"/>
    <property type="molecule type" value="Genomic_DNA"/>
</dbReference>
<feature type="compositionally biased region" description="Low complexity" evidence="1">
    <location>
        <begin position="245"/>
        <end position="255"/>
    </location>
</feature>
<feature type="domain" description="DUF1746" evidence="2">
    <location>
        <begin position="15"/>
        <end position="122"/>
    </location>
</feature>
<dbReference type="GO" id="GO:0044695">
    <property type="term" value="C:Dsc E3 ubiquitin ligase complex"/>
    <property type="evidence" value="ECO:0007669"/>
    <property type="project" value="InterPro"/>
</dbReference>
<dbReference type="OrthoDB" id="5428737at2759"/>
<name>A0A8S0VU54_CYCAE</name>
<feature type="region of interest" description="Disordered" evidence="1">
    <location>
        <begin position="241"/>
        <end position="269"/>
    </location>
</feature>
<evidence type="ECO:0000313" key="3">
    <source>
        <dbReference type="EMBL" id="CAA7261640.1"/>
    </source>
</evidence>
<dbReference type="Pfam" id="PF08508">
    <property type="entry name" value="DUF1746"/>
    <property type="match status" value="1"/>
</dbReference>
<comment type="caution">
    <text evidence="3">The sequence shown here is derived from an EMBL/GenBank/DDBJ whole genome shotgun (WGS) entry which is preliminary data.</text>
</comment>
<protein>
    <recommendedName>
        <fullName evidence="2">DUF1746 domain-containing protein</fullName>
    </recommendedName>
</protein>
<dbReference type="AlphaFoldDB" id="A0A8S0VU54"/>
<reference evidence="3 4" key="1">
    <citation type="submission" date="2020-01" db="EMBL/GenBank/DDBJ databases">
        <authorList>
            <person name="Gupta K D."/>
        </authorList>
    </citation>
    <scope>NUCLEOTIDE SEQUENCE [LARGE SCALE GENOMIC DNA]</scope>
</reference>
<accession>A0A8S0VU54</accession>
<evidence type="ECO:0000259" key="2">
    <source>
        <dbReference type="Pfam" id="PF08508"/>
    </source>
</evidence>
<dbReference type="PANTHER" id="PTHR39405:SF1">
    <property type="entry name" value="DSC E3 UBIQUITIN LIGASE COMPLEX SUBUNIT 4"/>
    <property type="match status" value="1"/>
</dbReference>
<dbReference type="InterPro" id="IPR013715">
    <property type="entry name" value="DUF1746"/>
</dbReference>
<keyword evidence="4" id="KW-1185">Reference proteome</keyword>
<dbReference type="PANTHER" id="PTHR39405">
    <property type="entry name" value="DSC E3 UBIQUITIN LIGASE COMPLEX SUBUNIT 4"/>
    <property type="match status" value="1"/>
</dbReference>
<dbReference type="GO" id="GO:0005783">
    <property type="term" value="C:endoplasmic reticulum"/>
    <property type="evidence" value="ECO:0007669"/>
    <property type="project" value="TreeGrafter"/>
</dbReference>
<dbReference type="GO" id="GO:0032933">
    <property type="term" value="P:SREBP signaling pathway"/>
    <property type="evidence" value="ECO:0007669"/>
    <property type="project" value="InterPro"/>
</dbReference>